<dbReference type="SUPFAM" id="SSF53098">
    <property type="entry name" value="Ribonuclease H-like"/>
    <property type="match status" value="1"/>
</dbReference>
<dbReference type="EMBL" id="JACHDZ010000003">
    <property type="protein sequence ID" value="MBB5344472.1"/>
    <property type="molecule type" value="Genomic_DNA"/>
</dbReference>
<dbReference type="PANTHER" id="PTHR37984">
    <property type="entry name" value="PROTEIN CBG26694"/>
    <property type="match status" value="1"/>
</dbReference>
<gene>
    <name evidence="2" type="ORF">HDF10_002451</name>
</gene>
<dbReference type="InterPro" id="IPR001584">
    <property type="entry name" value="Integrase_cat-core"/>
</dbReference>
<dbReference type="Pfam" id="PF13683">
    <property type="entry name" value="rve_3"/>
    <property type="match status" value="1"/>
</dbReference>
<dbReference type="AlphaFoldDB" id="A0A7W8JAN0"/>
<reference evidence="2 3" key="1">
    <citation type="submission" date="2020-08" db="EMBL/GenBank/DDBJ databases">
        <title>Genomic Encyclopedia of Type Strains, Phase IV (KMG-V): Genome sequencing to study the core and pangenomes of soil and plant-associated prokaryotes.</title>
        <authorList>
            <person name="Whitman W."/>
        </authorList>
    </citation>
    <scope>NUCLEOTIDE SEQUENCE [LARGE SCALE GENOMIC DNA]</scope>
    <source>
        <strain evidence="2 3">M8US30</strain>
    </source>
</reference>
<evidence type="ECO:0000259" key="1">
    <source>
        <dbReference type="PROSITE" id="PS50994"/>
    </source>
</evidence>
<feature type="domain" description="Integrase catalytic" evidence="1">
    <location>
        <begin position="1"/>
        <end position="169"/>
    </location>
</feature>
<dbReference type="Gene3D" id="3.30.420.10">
    <property type="entry name" value="Ribonuclease H-like superfamily/Ribonuclease H"/>
    <property type="match status" value="1"/>
</dbReference>
<organism evidence="2 3">
    <name type="scientific">Tunturiibacter lichenicola</name>
    <dbReference type="NCBI Taxonomy" id="2051959"/>
    <lineage>
        <taxon>Bacteria</taxon>
        <taxon>Pseudomonadati</taxon>
        <taxon>Acidobacteriota</taxon>
        <taxon>Terriglobia</taxon>
        <taxon>Terriglobales</taxon>
        <taxon>Acidobacteriaceae</taxon>
        <taxon>Tunturiibacter</taxon>
    </lineage>
</organism>
<dbReference type="InterPro" id="IPR012337">
    <property type="entry name" value="RNaseH-like_sf"/>
</dbReference>
<protein>
    <submittedName>
        <fullName evidence="2">Transposase InsO family protein</fullName>
    </submittedName>
</protein>
<name>A0A7W8JAN0_9BACT</name>
<dbReference type="GO" id="GO:0015074">
    <property type="term" value="P:DNA integration"/>
    <property type="evidence" value="ECO:0007669"/>
    <property type="project" value="InterPro"/>
</dbReference>
<accession>A0A7W8JAN0</accession>
<dbReference type="GO" id="GO:0003676">
    <property type="term" value="F:nucleic acid binding"/>
    <property type="evidence" value="ECO:0007669"/>
    <property type="project" value="InterPro"/>
</dbReference>
<dbReference type="InterPro" id="IPR050951">
    <property type="entry name" value="Retrovirus_Pol_polyprotein"/>
</dbReference>
<comment type="caution">
    <text evidence="2">The sequence shown here is derived from an EMBL/GenBank/DDBJ whole genome shotgun (WGS) entry which is preliminary data.</text>
</comment>
<evidence type="ECO:0000313" key="3">
    <source>
        <dbReference type="Proteomes" id="UP000569092"/>
    </source>
</evidence>
<dbReference type="PROSITE" id="PS50994">
    <property type="entry name" value="INTEGRASE"/>
    <property type="match status" value="1"/>
</dbReference>
<proteinExistence type="predicted"/>
<evidence type="ECO:0000313" key="2">
    <source>
        <dbReference type="EMBL" id="MBB5344472.1"/>
    </source>
</evidence>
<sequence length="189" mass="22046">MRTEQGKLYLLVAIDRTSKFVFVEVHEKATQRVAANFLNTLLQAVPYKIHTVLTDNGVHFTTPGNRCSAAAEIKLALQRGELFRAHAFEFACAKADIDHRLTKPKHPWTNGQVERMNRTLKEATVKRFHYQTNEHFRQHLTDFVHAYNFARRLKTLKGLTPYEYICAIWTKEPQRFKLDPTHLTLRLNT</sequence>
<dbReference type="PANTHER" id="PTHR37984:SF5">
    <property type="entry name" value="PROTEIN NYNRIN-LIKE"/>
    <property type="match status" value="1"/>
</dbReference>
<dbReference type="InterPro" id="IPR036397">
    <property type="entry name" value="RNaseH_sf"/>
</dbReference>
<dbReference type="Proteomes" id="UP000569092">
    <property type="component" value="Unassembled WGS sequence"/>
</dbReference>